<dbReference type="PANTHER" id="PTHR47649">
    <property type="entry name" value="RIBONUCLEASE D"/>
    <property type="match status" value="1"/>
</dbReference>
<dbReference type="SUPFAM" id="SSF47819">
    <property type="entry name" value="HRDC-like"/>
    <property type="match status" value="2"/>
</dbReference>
<dbReference type="SUPFAM" id="SSF53098">
    <property type="entry name" value="Ribonuclease H-like"/>
    <property type="match status" value="1"/>
</dbReference>
<dbReference type="InterPro" id="IPR002121">
    <property type="entry name" value="HRDC_dom"/>
</dbReference>
<dbReference type="InterPro" id="IPR036397">
    <property type="entry name" value="RNaseH_sf"/>
</dbReference>
<dbReference type="RefSeq" id="WP_221250583.1">
    <property type="nucleotide sequence ID" value="NZ_AP024355.1"/>
</dbReference>
<reference evidence="2 3" key="1">
    <citation type="journal article" date="2016" name="C (Basel)">
        <title>Selective Growth of and Electricity Production by Marine Exoelectrogenic Bacteria in Self-Aggregated Hydrogel of Microbially Reduced Graphene Oxide.</title>
        <authorList>
            <person name="Yoshida N."/>
            <person name="Goto Y."/>
            <person name="Miyata Y."/>
        </authorList>
    </citation>
    <scope>NUCLEOTIDE SEQUENCE [LARGE SCALE GENOMIC DNA]</scope>
    <source>
        <strain evidence="2 3">NIT-T3</strain>
    </source>
</reference>
<name>A0ABN6DSE1_9BACT</name>
<dbReference type="Pfam" id="PF00570">
    <property type="entry name" value="HRDC"/>
    <property type="match status" value="2"/>
</dbReference>
<dbReference type="CDD" id="cd06142">
    <property type="entry name" value="RNaseD_exo"/>
    <property type="match status" value="1"/>
</dbReference>
<dbReference type="InterPro" id="IPR012337">
    <property type="entry name" value="RNaseH-like_sf"/>
</dbReference>
<feature type="domain" description="HRDC" evidence="1">
    <location>
        <begin position="209"/>
        <end position="289"/>
    </location>
</feature>
<dbReference type="InterPro" id="IPR044876">
    <property type="entry name" value="HRDC_dom_sf"/>
</dbReference>
<proteinExistence type="predicted"/>
<dbReference type="Gene3D" id="1.10.150.80">
    <property type="entry name" value="HRDC domain"/>
    <property type="match status" value="2"/>
</dbReference>
<organism evidence="2 3">
    <name type="scientific">Desulfuromonas versatilis</name>
    <dbReference type="NCBI Taxonomy" id="2802975"/>
    <lineage>
        <taxon>Bacteria</taxon>
        <taxon>Pseudomonadati</taxon>
        <taxon>Thermodesulfobacteriota</taxon>
        <taxon>Desulfuromonadia</taxon>
        <taxon>Desulfuromonadales</taxon>
        <taxon>Desulfuromonadaceae</taxon>
        <taxon>Desulfuromonas</taxon>
    </lineage>
</organism>
<dbReference type="InterPro" id="IPR051086">
    <property type="entry name" value="RNase_D-like"/>
</dbReference>
<dbReference type="Pfam" id="PF01612">
    <property type="entry name" value="DNA_pol_A_exo1"/>
    <property type="match status" value="1"/>
</dbReference>
<dbReference type="InterPro" id="IPR002562">
    <property type="entry name" value="3'-5'_exonuclease_dom"/>
</dbReference>
<evidence type="ECO:0000259" key="1">
    <source>
        <dbReference type="PROSITE" id="PS50967"/>
    </source>
</evidence>
<gene>
    <name evidence="2" type="ORF">DESUT3_01740</name>
</gene>
<dbReference type="InterPro" id="IPR010997">
    <property type="entry name" value="HRDC-like_sf"/>
</dbReference>
<dbReference type="Gene3D" id="3.30.420.10">
    <property type="entry name" value="Ribonuclease H-like superfamily/Ribonuclease H"/>
    <property type="match status" value="1"/>
</dbReference>
<protein>
    <submittedName>
        <fullName evidence="2">Ribonuclease D</fullName>
    </submittedName>
</protein>
<evidence type="ECO:0000313" key="2">
    <source>
        <dbReference type="EMBL" id="BCR03105.1"/>
    </source>
</evidence>
<dbReference type="Proteomes" id="UP001319827">
    <property type="component" value="Chromosome"/>
</dbReference>
<dbReference type="PANTHER" id="PTHR47649:SF1">
    <property type="entry name" value="RIBONUCLEASE D"/>
    <property type="match status" value="1"/>
</dbReference>
<feature type="domain" description="HRDC" evidence="1">
    <location>
        <begin position="302"/>
        <end position="375"/>
    </location>
</feature>
<dbReference type="SMART" id="SM00341">
    <property type="entry name" value="HRDC"/>
    <property type="match status" value="1"/>
</dbReference>
<dbReference type="SMART" id="SM00474">
    <property type="entry name" value="35EXOc"/>
    <property type="match status" value="1"/>
</dbReference>
<sequence length="375" mass="42375">MPNTPILTDSAAITRLAEELHRQPAIAVDLEADSMHCYRDKVCLLQFSTAGRTVLVDPLAVADLEPLKAVLADPQVRKIFHAADYDIRCLHRDFGIEIRGLFDTMVSCQFLGEEKVGLADVLGKHFGVELDKRYQRADWSVRPLTPEMISYAAEDTRHLHRLVALLEGRLEEKGRLAWVAEEFALLEQVRHSEAEGPLFLRAKGAGTLDRRQLAVLEELLQWRDREAQRRDCPLFRVVGNKSLLDLARNTPRSHQGLVAIEGISPRLADRYGKQMLQAIERGLNLPQDQLPVYPRSPRPERDPEADRRLALLKEMRTAKAGALGMDPGILINNTLLELISRNPPRKTADLEGFDGMKNWQREVLGEEIVKTLGKE</sequence>
<dbReference type="EMBL" id="AP024355">
    <property type="protein sequence ID" value="BCR03105.1"/>
    <property type="molecule type" value="Genomic_DNA"/>
</dbReference>
<keyword evidence="3" id="KW-1185">Reference proteome</keyword>
<reference evidence="2 3" key="2">
    <citation type="journal article" date="2021" name="Int. J. Syst. Evol. Microbiol.">
        <title>Isolation and Polyphasic Characterization of Desulfuromonas versatilis sp. Nov., an Electrogenic Bacteria Capable of Versatile Metabolism Isolated from a Graphene Oxide-Reducing Enrichment Culture.</title>
        <authorList>
            <person name="Xie L."/>
            <person name="Yoshida N."/>
            <person name="Ishii S."/>
            <person name="Meng L."/>
        </authorList>
    </citation>
    <scope>NUCLEOTIDE SEQUENCE [LARGE SCALE GENOMIC DNA]</scope>
    <source>
        <strain evidence="2 3">NIT-T3</strain>
    </source>
</reference>
<accession>A0ABN6DSE1</accession>
<dbReference type="PROSITE" id="PS50967">
    <property type="entry name" value="HRDC"/>
    <property type="match status" value="2"/>
</dbReference>
<evidence type="ECO:0000313" key="3">
    <source>
        <dbReference type="Proteomes" id="UP001319827"/>
    </source>
</evidence>